<reference evidence="2 3" key="1">
    <citation type="submission" date="2015-04" db="EMBL/GenBank/DDBJ databases">
        <title>Complete genome sequence of Schizopora paradoxa KUC8140, a cosmopolitan wood degrader in East Asia.</title>
        <authorList>
            <consortium name="DOE Joint Genome Institute"/>
            <person name="Min B."/>
            <person name="Park H."/>
            <person name="Jang Y."/>
            <person name="Kim J.-J."/>
            <person name="Kim K.H."/>
            <person name="Pangilinan J."/>
            <person name="Lipzen A."/>
            <person name="Riley R."/>
            <person name="Grigoriev I.V."/>
            <person name="Spatafora J.W."/>
            <person name="Choi I.-G."/>
        </authorList>
    </citation>
    <scope>NUCLEOTIDE SEQUENCE [LARGE SCALE GENOMIC DNA]</scope>
    <source>
        <strain evidence="2 3">KUC8140</strain>
    </source>
</reference>
<feature type="region of interest" description="Disordered" evidence="1">
    <location>
        <begin position="310"/>
        <end position="376"/>
    </location>
</feature>
<dbReference type="EMBL" id="KQ086157">
    <property type="protein sequence ID" value="KLO07147.1"/>
    <property type="molecule type" value="Genomic_DNA"/>
</dbReference>
<feature type="compositionally biased region" description="Basic residues" evidence="1">
    <location>
        <begin position="529"/>
        <end position="542"/>
    </location>
</feature>
<dbReference type="InParanoid" id="A0A0H2R712"/>
<feature type="region of interest" description="Disordered" evidence="1">
    <location>
        <begin position="389"/>
        <end position="555"/>
    </location>
</feature>
<dbReference type="STRING" id="27342.A0A0H2R712"/>
<feature type="compositionally biased region" description="Polar residues" evidence="1">
    <location>
        <begin position="169"/>
        <end position="180"/>
    </location>
</feature>
<dbReference type="AlphaFoldDB" id="A0A0H2R712"/>
<dbReference type="Proteomes" id="UP000053477">
    <property type="component" value="Unassembled WGS sequence"/>
</dbReference>
<feature type="compositionally biased region" description="Low complexity" evidence="1">
    <location>
        <begin position="392"/>
        <end position="403"/>
    </location>
</feature>
<evidence type="ECO:0000313" key="2">
    <source>
        <dbReference type="EMBL" id="KLO07147.1"/>
    </source>
</evidence>
<feature type="compositionally biased region" description="Basic and acidic residues" evidence="1">
    <location>
        <begin position="543"/>
        <end position="555"/>
    </location>
</feature>
<evidence type="ECO:0000313" key="3">
    <source>
        <dbReference type="Proteomes" id="UP000053477"/>
    </source>
</evidence>
<name>A0A0H2R712_9AGAM</name>
<protein>
    <submittedName>
        <fullName evidence="2">Uncharacterized protein</fullName>
    </submittedName>
</protein>
<feature type="compositionally biased region" description="Polar residues" evidence="1">
    <location>
        <begin position="320"/>
        <end position="334"/>
    </location>
</feature>
<feature type="region of interest" description="Disordered" evidence="1">
    <location>
        <begin position="167"/>
        <end position="256"/>
    </location>
</feature>
<proteinExistence type="predicted"/>
<feature type="compositionally biased region" description="Pro residues" evidence="1">
    <location>
        <begin position="76"/>
        <end position="87"/>
    </location>
</feature>
<feature type="compositionally biased region" description="Low complexity" evidence="1">
    <location>
        <begin position="38"/>
        <end position="47"/>
    </location>
</feature>
<keyword evidence="3" id="KW-1185">Reference proteome</keyword>
<organism evidence="2 3">
    <name type="scientific">Schizopora paradoxa</name>
    <dbReference type="NCBI Taxonomy" id="27342"/>
    <lineage>
        <taxon>Eukaryota</taxon>
        <taxon>Fungi</taxon>
        <taxon>Dikarya</taxon>
        <taxon>Basidiomycota</taxon>
        <taxon>Agaricomycotina</taxon>
        <taxon>Agaricomycetes</taxon>
        <taxon>Hymenochaetales</taxon>
        <taxon>Schizoporaceae</taxon>
        <taxon>Schizopora</taxon>
    </lineage>
</organism>
<feature type="compositionally biased region" description="Basic residues" evidence="1">
    <location>
        <begin position="489"/>
        <end position="502"/>
    </location>
</feature>
<evidence type="ECO:0000256" key="1">
    <source>
        <dbReference type="SAM" id="MobiDB-lite"/>
    </source>
</evidence>
<feature type="compositionally biased region" description="Basic and acidic residues" evidence="1">
    <location>
        <begin position="512"/>
        <end position="523"/>
    </location>
</feature>
<feature type="compositionally biased region" description="Acidic residues" evidence="1">
    <location>
        <begin position="427"/>
        <end position="443"/>
    </location>
</feature>
<feature type="compositionally biased region" description="Polar residues" evidence="1">
    <location>
        <begin position="54"/>
        <end position="75"/>
    </location>
</feature>
<feature type="compositionally biased region" description="Acidic residues" evidence="1">
    <location>
        <begin position="356"/>
        <end position="376"/>
    </location>
</feature>
<sequence length="635" mass="69256">MMDVEMRDSSISREADARRIEPVRSPVPSLKRDRESSRSSASISPRPISKETSRAPSTAPSNTERRSPQSQNNQEPTPPRSRSPPTPTQRAPAAVKSPSSPSTAPPNAKKQRLSPVISNGDTNDGDGDDDDYKSGIVVCGTCRARIPFRDPQTGAFSLKRWDAHREACKSSTTSASQTNGHGEPGTAPSSPPNPTRGHISPSAHMHIHPSSSAHHHLSSSSYHHSASSGPPRISDSPPPSQNLPQQQQKKRRAKRTERERIAYLASDPYVAEFEAYRVRCGACQRWIRLRPNSTYCSIPWDAHRRSCLAKRGGGAAAPPNGSNTGRKPLTTKSSLPMPHPMRRQDSYQSANSANDYDNDADADADGDEDAEGEEDDTVVSTAAYNNHRHYANGQVNGNGNSSSAYGRGHAHPGPPTSSSVSINGEGSEGDDPDAEGEIDDEAEYASTSQVPAAVTSAGGSPRHQLQDAARKSQQQQHAHPQVNGYSHSHTSHTSHGHHHHRSQSNGGSQNSHRNEVYARKEQHPQQQQHHQHHNSHGGHHQREHREHQQQQHDLGSRDGRLSFIALSIRHLFRTSYDVRAGDELTAMALVNYLNAALPMDKHEEFDLPEVTKAVAGALKERGIVKLEGDVVRLIG</sequence>
<gene>
    <name evidence="2" type="ORF">SCHPADRAFT_662155</name>
</gene>
<feature type="compositionally biased region" description="Low complexity" evidence="1">
    <location>
        <begin position="88"/>
        <end position="108"/>
    </location>
</feature>
<accession>A0A0H2R712</accession>
<dbReference type="OrthoDB" id="3270344at2759"/>
<feature type="compositionally biased region" description="Low complexity" evidence="1">
    <location>
        <begin position="198"/>
        <end position="228"/>
    </location>
</feature>
<feature type="region of interest" description="Disordered" evidence="1">
    <location>
        <begin position="1"/>
        <end position="135"/>
    </location>
</feature>
<feature type="compositionally biased region" description="Basic and acidic residues" evidence="1">
    <location>
        <begin position="1"/>
        <end position="22"/>
    </location>
</feature>